<gene>
    <name evidence="4" type="ORF">H1016_00430</name>
</gene>
<dbReference type="EMBL" id="DVAB01000005">
    <property type="protein sequence ID" value="HIJ99988.1"/>
    <property type="molecule type" value="Genomic_DNA"/>
</dbReference>
<dbReference type="InterPro" id="IPR039448">
    <property type="entry name" value="Beta_helix"/>
</dbReference>
<dbReference type="Gene3D" id="2.160.20.10">
    <property type="entry name" value="Single-stranded right-handed beta-helix, Pectin lyase-like"/>
    <property type="match status" value="1"/>
</dbReference>
<dbReference type="SMART" id="SM00710">
    <property type="entry name" value="PbH1"/>
    <property type="match status" value="7"/>
</dbReference>
<feature type="domain" description="Fibronectin type-III" evidence="3">
    <location>
        <begin position="751"/>
        <end position="838"/>
    </location>
</feature>
<dbReference type="InterPro" id="IPR012334">
    <property type="entry name" value="Pectin_lyas_fold"/>
</dbReference>
<evidence type="ECO:0000259" key="3">
    <source>
        <dbReference type="PROSITE" id="PS50853"/>
    </source>
</evidence>
<keyword evidence="2" id="KW-0472">Membrane</keyword>
<dbReference type="SUPFAM" id="SSF49265">
    <property type="entry name" value="Fibronectin type III"/>
    <property type="match status" value="1"/>
</dbReference>
<dbReference type="Pfam" id="PF13229">
    <property type="entry name" value="Beta_helix"/>
    <property type="match status" value="1"/>
</dbReference>
<keyword evidence="2" id="KW-0812">Transmembrane</keyword>
<dbReference type="Proteomes" id="UP000646946">
    <property type="component" value="Unassembled WGS sequence"/>
</dbReference>
<dbReference type="InterPro" id="IPR011050">
    <property type="entry name" value="Pectin_lyase_fold/virulence"/>
</dbReference>
<feature type="compositionally biased region" description="Pro residues" evidence="1">
    <location>
        <begin position="540"/>
        <end position="551"/>
    </location>
</feature>
<dbReference type="Gene3D" id="2.60.40.10">
    <property type="entry name" value="Immunoglobulins"/>
    <property type="match status" value="3"/>
</dbReference>
<feature type="compositionally biased region" description="Gly residues" evidence="1">
    <location>
        <begin position="838"/>
        <end position="857"/>
    </location>
</feature>
<evidence type="ECO:0000313" key="4">
    <source>
        <dbReference type="EMBL" id="HIJ99988.1"/>
    </source>
</evidence>
<dbReference type="InterPro" id="IPR003961">
    <property type="entry name" value="FN3_dom"/>
</dbReference>
<keyword evidence="5" id="KW-1185">Reference proteome</keyword>
<dbReference type="PROSITE" id="PS50853">
    <property type="entry name" value="FN3"/>
    <property type="match status" value="1"/>
</dbReference>
<feature type="region of interest" description="Disordered" evidence="1">
    <location>
        <begin position="834"/>
        <end position="864"/>
    </location>
</feature>
<dbReference type="CDD" id="cd00063">
    <property type="entry name" value="FN3"/>
    <property type="match status" value="1"/>
</dbReference>
<feature type="region of interest" description="Disordered" evidence="1">
    <location>
        <begin position="540"/>
        <end position="563"/>
    </location>
</feature>
<dbReference type="InterPro" id="IPR006626">
    <property type="entry name" value="PbH1"/>
</dbReference>
<keyword evidence="2" id="KW-1133">Transmembrane helix</keyword>
<organism evidence="4 5">
    <name type="scientific">Candidatus Naiadarchaeum limnaeum</name>
    <dbReference type="NCBI Taxonomy" id="2756139"/>
    <lineage>
        <taxon>Archaea</taxon>
        <taxon>Candidatus Undinarchaeota</taxon>
        <taxon>Candidatus Undinarchaeia</taxon>
        <taxon>Candidatus Naiadarchaeales</taxon>
        <taxon>Candidatus Naiadarchaeaceae</taxon>
        <taxon>Candidatus Naiadarchaeum</taxon>
    </lineage>
</organism>
<evidence type="ECO:0000256" key="1">
    <source>
        <dbReference type="SAM" id="MobiDB-lite"/>
    </source>
</evidence>
<sequence>MQKTKIHFAAAFIIAATFFLIGLGTVEAAISPTIYITAPVNNTKTNDNTPSIFFYFTDPEAGNGSATLYFNATNVSYNGTVFNNTNTSLTASTLSDGNWTFWVNVTDFFGDTNKSWMYDILIDTTPPIITFVNPTDSNISAQRDWFYINTTLNEEGQSANAEINGSNYSMAQGTTNLEWFINRSGLSEGNYTWRIFVNDTLLNNGKTGFAWTNITVVFDNDGDGFNSSIDCNDNNATVRPLLNNSENNISSNILVCSGIYIAKIYLGNNNIYLDGNGSTIGGNNSTAGPWPNGITVHPYNSIEIRNFNIQNYSGNGIISDITPGTSNTNIINNNISHISGAAINLTTTINFTIKNNNIFSSKFGILLDSANFTTIKNTVFESSIEEYGIALINSAGFNTIENNSINAGSIGIDLAYLTGYNSISYNNITSSSIYAIIITGSVYNNITFNNIYGNNWDGIFFDTSGADPSSNNVSYNNIYSNSNYEINNQQTANITAEFNWWGTTDCSAINASIYDYYDNSSLGIVDWAPFLNDSYPNGVPSPCPSPPPNTPPTINITAPPNNTKTNDNTPLITFYFTDPENTTAESRLYNSYCQFSTNNTTTQNNTYTNLESNSDPNCLGGIPDGNWSFWVNVTDYITENKSELLYLIIDTIPPGVFYDTGTDQNGTYSKNWIFINGTATDPTPSIGLVLEFNGANESWDNCQTTDGTWVNCWKNKTGLADGTYLFKVYAHDGAGNENTTEIRIVTLDTTPPSNIPWINDTSNGTNWIYWEWPQDATLGFSHYEIWLNNTFRENKSTSNYNATGLSANTGYEIQVRPVDDVGNIGNWTNDTGFTKASTGGGGNNNDGGGGNNGGGGVSTNLTNKTNPQARVPGVSQAINRTVQTPSSLIINLSKEFSARGLIKLELRVGDVIQVEIAKEPHTITIDKINAKNKTVTLIIRSTPTEVNLKESGSVLVDVDGDGKYDIKIIIDRVDGEKTTVILQDLKVEREQTPTAFLTLTQGQVGILGAIIGAAMFSILVYFYVRKREMVKR</sequence>
<dbReference type="InterPro" id="IPR013783">
    <property type="entry name" value="Ig-like_fold"/>
</dbReference>
<reference evidence="4 5" key="1">
    <citation type="journal article" name="Nat. Commun.">
        <title>Undinarchaeota illuminate DPANN phylogeny and the impact of gene transfer on archaeal evolution.</title>
        <authorList>
            <person name="Dombrowski N."/>
            <person name="Williams T.A."/>
            <person name="Sun J."/>
            <person name="Woodcroft B.J."/>
            <person name="Lee J.H."/>
            <person name="Minh B.Q."/>
            <person name="Rinke C."/>
            <person name="Spang A."/>
        </authorList>
    </citation>
    <scope>NUCLEOTIDE SEQUENCE [LARGE SCALE GENOMIC DNA]</scope>
    <source>
        <strain evidence="4">MAG_bin1129</strain>
    </source>
</reference>
<accession>A0A832UZ68</accession>
<dbReference type="InterPro" id="IPR036116">
    <property type="entry name" value="FN3_sf"/>
</dbReference>
<evidence type="ECO:0000313" key="5">
    <source>
        <dbReference type="Proteomes" id="UP000646946"/>
    </source>
</evidence>
<dbReference type="SUPFAM" id="SSF51126">
    <property type="entry name" value="Pectin lyase-like"/>
    <property type="match status" value="1"/>
</dbReference>
<evidence type="ECO:0000256" key="2">
    <source>
        <dbReference type="SAM" id="Phobius"/>
    </source>
</evidence>
<dbReference type="AlphaFoldDB" id="A0A832UZ68"/>
<feature type="compositionally biased region" description="Low complexity" evidence="1">
    <location>
        <begin position="552"/>
        <end position="563"/>
    </location>
</feature>
<feature type="transmembrane region" description="Helical" evidence="2">
    <location>
        <begin position="1004"/>
        <end position="1024"/>
    </location>
</feature>
<comment type="caution">
    <text evidence="4">The sequence shown here is derived from an EMBL/GenBank/DDBJ whole genome shotgun (WGS) entry which is preliminary data.</text>
</comment>
<protein>
    <submittedName>
        <fullName evidence="4">Right-handed parallel beta-helix repeat-containing protein</fullName>
    </submittedName>
</protein>
<name>A0A832UZ68_9ARCH</name>
<proteinExistence type="predicted"/>